<keyword evidence="1" id="KW-0119">Carbohydrate metabolism</keyword>
<dbReference type="Gene3D" id="2.60.40.1180">
    <property type="entry name" value="Golgi alpha-mannosidase II"/>
    <property type="match status" value="1"/>
</dbReference>
<dbReference type="InterPro" id="IPR012291">
    <property type="entry name" value="CBM2_carb-bd_dom_sf"/>
</dbReference>
<dbReference type="SMART" id="SM00060">
    <property type="entry name" value="FN3"/>
    <property type="match status" value="1"/>
</dbReference>
<gene>
    <name evidence="7" type="ORF">KGA66_16975</name>
</gene>
<dbReference type="CDD" id="cd00063">
    <property type="entry name" value="FN3"/>
    <property type="match status" value="1"/>
</dbReference>
<dbReference type="InterPro" id="IPR008965">
    <property type="entry name" value="CBM2/CBM3_carb-bd_dom_sf"/>
</dbReference>
<dbReference type="PROSITE" id="PS51173">
    <property type="entry name" value="CBM2"/>
    <property type="match status" value="1"/>
</dbReference>
<dbReference type="InterPro" id="IPR017853">
    <property type="entry name" value="GH"/>
</dbReference>
<keyword evidence="2" id="KW-0378">Hydrolase</keyword>
<dbReference type="InterPro" id="IPR003961">
    <property type="entry name" value="FN3_dom"/>
</dbReference>
<dbReference type="GO" id="GO:0030247">
    <property type="term" value="F:polysaccharide binding"/>
    <property type="evidence" value="ECO:0007669"/>
    <property type="project" value="UniProtKB-UniRule"/>
</dbReference>
<dbReference type="InterPro" id="IPR013780">
    <property type="entry name" value="Glyco_hydro_b"/>
</dbReference>
<evidence type="ECO:0000313" key="8">
    <source>
        <dbReference type="Proteomes" id="UP000677913"/>
    </source>
</evidence>
<dbReference type="PANTHER" id="PTHR43576">
    <property type="entry name" value="ALPHA-L-ARABINOFURANOSIDASE C-RELATED"/>
    <property type="match status" value="1"/>
</dbReference>
<dbReference type="InterPro" id="IPR013783">
    <property type="entry name" value="Ig-like_fold"/>
</dbReference>
<comment type="caution">
    <text evidence="7">The sequence shown here is derived from an EMBL/GenBank/DDBJ whole genome shotgun (WGS) entry which is preliminary data.</text>
</comment>
<dbReference type="SMART" id="SM00637">
    <property type="entry name" value="CBD_II"/>
    <property type="match status" value="1"/>
</dbReference>
<evidence type="ECO:0000256" key="3">
    <source>
        <dbReference type="ARBA" id="ARBA00023326"/>
    </source>
</evidence>
<keyword evidence="4" id="KW-0732">Signal</keyword>
<dbReference type="Pfam" id="PF00553">
    <property type="entry name" value="CBM_2"/>
    <property type="match status" value="1"/>
</dbReference>
<dbReference type="RefSeq" id="WP_211469114.1">
    <property type="nucleotide sequence ID" value="NZ_JAGSXH010000059.1"/>
</dbReference>
<feature type="domain" description="Fibronectin type-III" evidence="5">
    <location>
        <begin position="498"/>
        <end position="588"/>
    </location>
</feature>
<feature type="chain" id="PRO_5035177931" evidence="4">
    <location>
        <begin position="38"/>
        <end position="701"/>
    </location>
</feature>
<dbReference type="AlphaFoldDB" id="A0A8J7WRB1"/>
<dbReference type="PROSITE" id="PS50853">
    <property type="entry name" value="FN3"/>
    <property type="match status" value="1"/>
</dbReference>
<protein>
    <submittedName>
        <fullName evidence="7">Cellulose binding domain-containing protein</fullName>
    </submittedName>
</protein>
<keyword evidence="8" id="KW-1185">Reference proteome</keyword>
<dbReference type="SUPFAM" id="SSF51011">
    <property type="entry name" value="Glycosyl hydrolase domain"/>
    <property type="match status" value="1"/>
</dbReference>
<dbReference type="SUPFAM" id="SSF49384">
    <property type="entry name" value="Carbohydrate-binding domain"/>
    <property type="match status" value="1"/>
</dbReference>
<dbReference type="SUPFAM" id="SSF49265">
    <property type="entry name" value="Fibronectin type III"/>
    <property type="match status" value="1"/>
</dbReference>
<reference evidence="7" key="1">
    <citation type="submission" date="2021-04" db="EMBL/GenBank/DDBJ databases">
        <title>Genome based classification of Actinospica acidithermotolerans sp. nov., an actinobacterium isolated from an Indonesian hot spring.</title>
        <authorList>
            <person name="Kusuma A.B."/>
            <person name="Putra K.E."/>
            <person name="Nafisah S."/>
            <person name="Loh J."/>
            <person name="Nouioui I."/>
            <person name="Goodfellow M."/>
        </authorList>
    </citation>
    <scope>NUCLEOTIDE SEQUENCE</scope>
    <source>
        <strain evidence="7">DSM 45618</strain>
    </source>
</reference>
<sequence>MQFSVSRGHRRPLWSVAALAAALVGAPAGTGGTAAHAATASVTVTVNADEGLGTVGGTAYGANQAVWDANMNTPATANLLGQAGVGMMRYPGGSYGDGFHWQTGTVSGGGYVAPGTGFDAFMGTVKTMGAQAILIANYGTGTPQEAADWVRYANVTKGYGVKYWEIGNEVYGNGYYGADWELDDHASKSPAAYANNVVQYAQAMKAVDPSVKIGVVLTLPDGWPDGVVASGDSGDWNQVVLPIVGPYVDFAILHYYPNGPTSAADSLQQTRQLPAELAQVRQEINQYAGSNAPNIGIAVTETENTYQADTQPGALYNADVYFTALENGAFTVDYWDTRNGMGSVTTAPDGATDYGDGGLLSSGNCNSSNVCEPPLNTPFPSYYGLQMLSKVARPGDTLIKAGTDNPLVSAHAARNADGRLSVELVNKDPNTSYTVNLDYTGWTPSSATPTVYTYGDEATSITTAQVGTAGTQVVPPYSIVTLKLDPSPDNPIDTTLTAPGGPAAGQVGASTATISWQPSTGADVTRYEIYQQQGTNSVLLGESTSTSFTAQNLLPGTTYTLNVLATDQRGFLSRPSLPVTFITGTPHDSTCAVSFNHATGWGSGYVANISVTNNGPTPITGWTLAFSFPTTTQSVSSSTWNANFAENGQNVIVTPGTYNGYLAANGGNTISFGFVGNQNGPDPSPASFTLNGTVCATTYTS</sequence>
<evidence type="ECO:0000259" key="5">
    <source>
        <dbReference type="PROSITE" id="PS50853"/>
    </source>
</evidence>
<evidence type="ECO:0000256" key="1">
    <source>
        <dbReference type="ARBA" id="ARBA00023277"/>
    </source>
</evidence>
<accession>A0A8J7WRB1</accession>
<evidence type="ECO:0000256" key="2">
    <source>
        <dbReference type="ARBA" id="ARBA00023295"/>
    </source>
</evidence>
<dbReference type="Gene3D" id="2.60.40.10">
    <property type="entry name" value="Immunoglobulins"/>
    <property type="match status" value="1"/>
</dbReference>
<dbReference type="GO" id="GO:0000272">
    <property type="term" value="P:polysaccharide catabolic process"/>
    <property type="evidence" value="ECO:0007669"/>
    <property type="project" value="UniProtKB-KW"/>
</dbReference>
<keyword evidence="3" id="KW-0624">Polysaccharide degradation</keyword>
<evidence type="ECO:0000313" key="7">
    <source>
        <dbReference type="EMBL" id="MBS2964754.1"/>
    </source>
</evidence>
<dbReference type="Gene3D" id="3.20.20.80">
    <property type="entry name" value="Glycosidases"/>
    <property type="match status" value="1"/>
</dbReference>
<feature type="domain" description="CBM2" evidence="6">
    <location>
        <begin position="584"/>
        <end position="698"/>
    </location>
</feature>
<name>A0A8J7WRB1_9ACTN</name>
<dbReference type="SUPFAM" id="SSF51445">
    <property type="entry name" value="(Trans)glycosidases"/>
    <property type="match status" value="1"/>
</dbReference>
<dbReference type="InterPro" id="IPR001919">
    <property type="entry name" value="CBD2"/>
</dbReference>
<evidence type="ECO:0000259" key="6">
    <source>
        <dbReference type="PROSITE" id="PS51173"/>
    </source>
</evidence>
<dbReference type="InterPro" id="IPR036116">
    <property type="entry name" value="FN3_sf"/>
</dbReference>
<feature type="signal peptide" evidence="4">
    <location>
        <begin position="1"/>
        <end position="37"/>
    </location>
</feature>
<keyword evidence="2" id="KW-0326">Glycosidase</keyword>
<dbReference type="Gene3D" id="2.60.40.290">
    <property type="match status" value="1"/>
</dbReference>
<dbReference type="EMBL" id="JAGSXH010000059">
    <property type="protein sequence ID" value="MBS2964754.1"/>
    <property type="molecule type" value="Genomic_DNA"/>
</dbReference>
<dbReference type="Pfam" id="PF00041">
    <property type="entry name" value="fn3"/>
    <property type="match status" value="1"/>
</dbReference>
<dbReference type="GO" id="GO:0004553">
    <property type="term" value="F:hydrolase activity, hydrolyzing O-glycosyl compounds"/>
    <property type="evidence" value="ECO:0007669"/>
    <property type="project" value="InterPro"/>
</dbReference>
<dbReference type="PANTHER" id="PTHR43576:SF3">
    <property type="entry name" value="ALPHA-L-ARABINOFURANOSIDASE C"/>
    <property type="match status" value="1"/>
</dbReference>
<dbReference type="Proteomes" id="UP000677913">
    <property type="component" value="Unassembled WGS sequence"/>
</dbReference>
<organism evidence="7 8">
    <name type="scientific">Actinocrinis puniceicyclus</name>
    <dbReference type="NCBI Taxonomy" id="977794"/>
    <lineage>
        <taxon>Bacteria</taxon>
        <taxon>Bacillati</taxon>
        <taxon>Actinomycetota</taxon>
        <taxon>Actinomycetes</taxon>
        <taxon>Catenulisporales</taxon>
        <taxon>Actinospicaceae</taxon>
        <taxon>Actinocrinis</taxon>
    </lineage>
</organism>
<proteinExistence type="predicted"/>
<evidence type="ECO:0000256" key="4">
    <source>
        <dbReference type="SAM" id="SignalP"/>
    </source>
</evidence>